<dbReference type="EMBL" id="RWYU02000001">
    <property type="protein sequence ID" value="RYJ64139.1"/>
    <property type="molecule type" value="Genomic_DNA"/>
</dbReference>
<dbReference type="GO" id="GO:0030246">
    <property type="term" value="F:carbohydrate binding"/>
    <property type="evidence" value="ECO:0007669"/>
    <property type="project" value="InterPro"/>
</dbReference>
<dbReference type="InterPro" id="IPR008183">
    <property type="entry name" value="Aldose_1/G6P_1-epimerase"/>
</dbReference>
<organism evidence="1 2">
    <name type="scientific">Pseudomonas songnenensis</name>
    <dbReference type="NCBI Taxonomy" id="1176259"/>
    <lineage>
        <taxon>Bacteria</taxon>
        <taxon>Pseudomonadati</taxon>
        <taxon>Pseudomonadota</taxon>
        <taxon>Gammaproteobacteria</taxon>
        <taxon>Pseudomonadales</taxon>
        <taxon>Pseudomonadaceae</taxon>
        <taxon>Pseudomonas</taxon>
    </lineage>
</organism>
<dbReference type="Proteomes" id="UP000282800">
    <property type="component" value="Unassembled WGS sequence"/>
</dbReference>
<evidence type="ECO:0000313" key="2">
    <source>
        <dbReference type="Proteomes" id="UP000282800"/>
    </source>
</evidence>
<protein>
    <submittedName>
        <fullName evidence="1">Aldose 1-epimerase</fullName>
    </submittedName>
</protein>
<dbReference type="CDD" id="cd09021">
    <property type="entry name" value="Aldose_epim_Ec_YphB"/>
    <property type="match status" value="1"/>
</dbReference>
<dbReference type="InterPro" id="IPR014718">
    <property type="entry name" value="GH-type_carb-bd"/>
</dbReference>
<accession>A0A482UA04</accession>
<name>A0A482UA04_9PSED</name>
<dbReference type="InterPro" id="IPR011013">
    <property type="entry name" value="Gal_mutarotase_sf_dom"/>
</dbReference>
<dbReference type="RefSeq" id="WP_126188575.1">
    <property type="nucleotide sequence ID" value="NZ_RWYU02000001.1"/>
</dbReference>
<dbReference type="AlphaFoldDB" id="A0A482UA04"/>
<sequence>MACFDELHLSRAGLQLSVCPALGGAITRFAFEGFDLLRPWDGSEQVRRTGCFVLAPYSNRIAAGRFDFDGSAHHLRRNSADHALPIHGVAWKRAWQLDEQGADHLLLSLAHEPDQGENAAHWPFAFHLSQRLQLLDDGLALELRLHNRDNRPMPAGLGWHPYFPRHAGVELQFAAEAVWLADEQQLPLRQAAIPAGWDFSQLRAVNEPGLDNNFTGWNGQARLRWPERRLSLAIEAGRGLEHLIVYTPPAAQGFLAVEPVSHANAALNRGGEGLEILAPGQTLTRHCRLRLGATSG</sequence>
<dbReference type="OrthoDB" id="9808779at2"/>
<dbReference type="Gene3D" id="2.70.98.10">
    <property type="match status" value="1"/>
</dbReference>
<dbReference type="GO" id="GO:0016853">
    <property type="term" value="F:isomerase activity"/>
    <property type="evidence" value="ECO:0007669"/>
    <property type="project" value="InterPro"/>
</dbReference>
<dbReference type="Pfam" id="PF01263">
    <property type="entry name" value="Aldose_epim"/>
    <property type="match status" value="1"/>
</dbReference>
<evidence type="ECO:0000313" key="1">
    <source>
        <dbReference type="EMBL" id="RYJ64139.1"/>
    </source>
</evidence>
<reference evidence="1 2" key="1">
    <citation type="submission" date="2019-01" db="EMBL/GenBank/DDBJ databases">
        <title>High-quality draft genome of. Pseudomonas songnenensis str. L103, a full-fledged denitrifier isolated from 100 meters deep aquifer in a heavily nitrogen fertilized agricultural area.</title>
        <authorList>
            <person name="Liu M."/>
            <person name="Liu B."/>
        </authorList>
    </citation>
    <scope>NUCLEOTIDE SEQUENCE [LARGE SCALE GENOMIC DNA]</scope>
    <source>
        <strain evidence="1 2">L103</strain>
    </source>
</reference>
<comment type="caution">
    <text evidence="1">The sequence shown here is derived from an EMBL/GenBank/DDBJ whole genome shotgun (WGS) entry which is preliminary data.</text>
</comment>
<dbReference type="GO" id="GO:0005975">
    <property type="term" value="P:carbohydrate metabolic process"/>
    <property type="evidence" value="ECO:0007669"/>
    <property type="project" value="InterPro"/>
</dbReference>
<gene>
    <name evidence="1" type="ORF">EJA06_002525</name>
</gene>
<dbReference type="SUPFAM" id="SSF74650">
    <property type="entry name" value="Galactose mutarotase-like"/>
    <property type="match status" value="1"/>
</dbReference>
<proteinExistence type="predicted"/>